<evidence type="ECO:0000313" key="1">
    <source>
        <dbReference type="EMBL" id="GJH21220.1"/>
    </source>
</evidence>
<organism evidence="1 2">
    <name type="scientific">Caballeronia novacaledonica</name>
    <dbReference type="NCBI Taxonomy" id="1544861"/>
    <lineage>
        <taxon>Bacteria</taxon>
        <taxon>Pseudomonadati</taxon>
        <taxon>Pseudomonadota</taxon>
        <taxon>Betaproteobacteria</taxon>
        <taxon>Burkholderiales</taxon>
        <taxon>Burkholderiaceae</taxon>
        <taxon>Caballeronia</taxon>
    </lineage>
</organism>
<reference evidence="1" key="1">
    <citation type="submission" date="2021-09" db="EMBL/GenBank/DDBJ databases">
        <title>Isolation and characterization of 3-chlorobenzoate degrading bacteria from soils in Shizuoka.</title>
        <authorList>
            <person name="Ifat A."/>
            <person name="Ogawa N."/>
            <person name="Kimbara K."/>
            <person name="Moriuchi R."/>
            <person name="Dohra H."/>
            <person name="Shintani M."/>
        </authorList>
    </citation>
    <scope>NUCLEOTIDE SEQUENCE</scope>
    <source>
        <strain evidence="1">19CS2-2</strain>
    </source>
</reference>
<protein>
    <submittedName>
        <fullName evidence="1">Uncharacterized protein</fullName>
    </submittedName>
</protein>
<sequence>MKTTIIAALLSIFVVSAAHADTYVNGYTRRDGTYVQGHYRSNANSTYNDNYSTRGNYNPYTGEAGHRHRDEDVFGNRSYNYDNDY</sequence>
<comment type="caution">
    <text evidence="1">The sequence shown here is derived from an EMBL/GenBank/DDBJ whole genome shotgun (WGS) entry which is preliminary data.</text>
</comment>
<proteinExistence type="predicted"/>
<dbReference type="Proteomes" id="UP001055013">
    <property type="component" value="Unassembled WGS sequence"/>
</dbReference>
<evidence type="ECO:0000313" key="2">
    <source>
        <dbReference type="Proteomes" id="UP001055013"/>
    </source>
</evidence>
<dbReference type="EMBL" id="BPUR01000025">
    <property type="protein sequence ID" value="GJH21220.1"/>
    <property type="molecule type" value="Genomic_DNA"/>
</dbReference>
<keyword evidence="2" id="KW-1185">Reference proteome</keyword>
<gene>
    <name evidence="1" type="ORF">CBA19CS22_31780</name>
</gene>
<name>A0ACB5R288_9BURK</name>
<accession>A0ACB5R288</accession>